<keyword evidence="1" id="KW-1133">Transmembrane helix</keyword>
<accession>A0ABD5MRH9</accession>
<keyword evidence="1" id="KW-0812">Transmembrane</keyword>
<evidence type="ECO:0000313" key="3">
    <source>
        <dbReference type="Proteomes" id="UP001589595"/>
    </source>
</evidence>
<dbReference type="GeneID" id="67211332"/>
<evidence type="ECO:0000256" key="1">
    <source>
        <dbReference type="SAM" id="Phobius"/>
    </source>
</evidence>
<comment type="caution">
    <text evidence="2">The sequence shown here is derived from an EMBL/GenBank/DDBJ whole genome shotgun (WGS) entry which is preliminary data.</text>
</comment>
<dbReference type="AlphaFoldDB" id="A0ABD5MRH9"/>
<dbReference type="Proteomes" id="UP001589595">
    <property type="component" value="Unassembled WGS sequence"/>
</dbReference>
<feature type="transmembrane region" description="Helical" evidence="1">
    <location>
        <begin position="313"/>
        <end position="331"/>
    </location>
</feature>
<keyword evidence="1" id="KW-0472">Membrane</keyword>
<dbReference type="EMBL" id="JBHMAJ010000009">
    <property type="protein sequence ID" value="MFB9825414.1"/>
    <property type="molecule type" value="Genomic_DNA"/>
</dbReference>
<feature type="transmembrane region" description="Helical" evidence="1">
    <location>
        <begin position="343"/>
        <end position="361"/>
    </location>
</feature>
<dbReference type="RefSeq" id="WP_222921237.1">
    <property type="nucleotide sequence ID" value="NZ_CP082286.1"/>
</dbReference>
<name>A0ABD5MRH9_9EURY</name>
<sequence>MRIRLIAFVAIVVFALLASVAVDPSTPGTGENPAPERLYSLEETGSHLWPYTSRTRSIEGRTLAINVVVRADPEELRTALVDRSDGNWTEVEGDDAGAVGGDDAVGVDTSPWRPARGAARYTYVAPGREAAGTWVDADYQLSTGAYLGRRIHIRVYPAPGSDWNAIQAHAEYWDWFRLRHTVTGIRPGAQFIERDLRDEPFVERVAREYHGYHGGGSDGWTTTIEFAAPLALVGAVAAGHRRDWLDGRWSPADVALPVALAGVLLGVRSLGLAVESAVPAADPRIFAAGLYPVIAFGPPALVVWLASDRPPERTAVVAGGGLGTGVVLDLLGVGVREVPIRLALHRFALCCALGLFALGIARGDRRIAAAGAIAWLLALAGPLGGYV</sequence>
<evidence type="ECO:0000313" key="2">
    <source>
        <dbReference type="EMBL" id="MFB9825414.1"/>
    </source>
</evidence>
<keyword evidence="3" id="KW-1185">Reference proteome</keyword>
<gene>
    <name evidence="2" type="ORF">ACFFOL_14685</name>
</gene>
<feature type="transmembrane region" description="Helical" evidence="1">
    <location>
        <begin position="367"/>
        <end position="386"/>
    </location>
</feature>
<reference evidence="2" key="1">
    <citation type="submission" date="2024-09" db="EMBL/GenBank/DDBJ databases">
        <authorList>
            <person name="Sun Q."/>
        </authorList>
    </citation>
    <scope>NUCLEOTIDE SEQUENCE [LARGE SCALE GENOMIC DNA]</scope>
    <source>
        <strain evidence="2">JCM 31273</strain>
    </source>
</reference>
<protein>
    <submittedName>
        <fullName evidence="2">Uncharacterized protein</fullName>
    </submittedName>
</protein>
<organism evidence="2 3">
    <name type="scientific">Halobaculum roseum</name>
    <dbReference type="NCBI Taxonomy" id="2175149"/>
    <lineage>
        <taxon>Archaea</taxon>
        <taxon>Methanobacteriati</taxon>
        <taxon>Methanobacteriota</taxon>
        <taxon>Stenosarchaea group</taxon>
        <taxon>Halobacteria</taxon>
        <taxon>Halobacteriales</taxon>
        <taxon>Haloferacaceae</taxon>
        <taxon>Halobaculum</taxon>
    </lineage>
</organism>
<proteinExistence type="predicted"/>
<feature type="transmembrane region" description="Helical" evidence="1">
    <location>
        <begin position="285"/>
        <end position="307"/>
    </location>
</feature>